<proteinExistence type="predicted"/>
<organism evidence="1 2">
    <name type="scientific">Cavenderia fasciculata</name>
    <name type="common">Slime mold</name>
    <name type="synonym">Dictyostelium fasciculatum</name>
    <dbReference type="NCBI Taxonomy" id="261658"/>
    <lineage>
        <taxon>Eukaryota</taxon>
        <taxon>Amoebozoa</taxon>
        <taxon>Evosea</taxon>
        <taxon>Eumycetozoa</taxon>
        <taxon>Dictyostelia</taxon>
        <taxon>Acytosteliales</taxon>
        <taxon>Cavenderiaceae</taxon>
        <taxon>Cavenderia</taxon>
    </lineage>
</organism>
<evidence type="ECO:0000313" key="1">
    <source>
        <dbReference type="EMBL" id="EGG14370.1"/>
    </source>
</evidence>
<keyword evidence="2" id="KW-1185">Reference proteome</keyword>
<dbReference type="KEGG" id="dfa:DFA_12142"/>
<dbReference type="Proteomes" id="UP000007797">
    <property type="component" value="Unassembled WGS sequence"/>
</dbReference>
<gene>
    <name evidence="1" type="ORF">DFA_12142</name>
</gene>
<sequence>MILDAISKLSNFGNKSTVSLSIHQQWNHGSNLNSIQGITMVADDKKSPRSGIYNKPKWAFW</sequence>
<protein>
    <submittedName>
        <fullName evidence="1">Uncharacterized protein</fullName>
    </submittedName>
</protein>
<dbReference type="AlphaFoldDB" id="F4QC89"/>
<evidence type="ECO:0000313" key="2">
    <source>
        <dbReference type="Proteomes" id="UP000007797"/>
    </source>
</evidence>
<accession>F4QC89</accession>
<name>F4QC89_CACFS</name>
<dbReference type="EMBL" id="GL883029">
    <property type="protein sequence ID" value="EGG14370.1"/>
    <property type="molecule type" value="Genomic_DNA"/>
</dbReference>
<reference evidence="2" key="1">
    <citation type="journal article" date="2011" name="Genome Res.">
        <title>Phylogeny-wide analysis of social amoeba genomes highlights ancient origins for complex intercellular communication.</title>
        <authorList>
            <person name="Heidel A.J."/>
            <person name="Lawal H.M."/>
            <person name="Felder M."/>
            <person name="Schilde C."/>
            <person name="Helps N.R."/>
            <person name="Tunggal B."/>
            <person name="Rivero F."/>
            <person name="John U."/>
            <person name="Schleicher M."/>
            <person name="Eichinger L."/>
            <person name="Platzer M."/>
            <person name="Noegel A.A."/>
            <person name="Schaap P."/>
            <person name="Gloeckner G."/>
        </authorList>
    </citation>
    <scope>NUCLEOTIDE SEQUENCE [LARGE SCALE GENOMIC DNA]</scope>
    <source>
        <strain evidence="2">SH3</strain>
    </source>
</reference>
<dbReference type="RefSeq" id="XP_004351096.1">
    <property type="nucleotide sequence ID" value="XM_004351044.1"/>
</dbReference>
<dbReference type="GeneID" id="14866515"/>